<reference evidence="3" key="1">
    <citation type="journal article" date="2018" name="Front. Microbiol.">
        <title>Genome-Based Analysis Reveals the Taxonomy and Diversity of the Family Idiomarinaceae.</title>
        <authorList>
            <person name="Liu Y."/>
            <person name="Lai Q."/>
            <person name="Shao Z."/>
        </authorList>
    </citation>
    <scope>NUCLEOTIDE SEQUENCE [LARGE SCALE GENOMIC DNA]</scope>
    <source>
        <strain evidence="3">c121</strain>
    </source>
</reference>
<dbReference type="AlphaFoldDB" id="A0A432Z8L7"/>
<feature type="transmembrane region" description="Helical" evidence="1">
    <location>
        <begin position="6"/>
        <end position="27"/>
    </location>
</feature>
<gene>
    <name evidence="2" type="ORF">CWI80_02470</name>
</gene>
<organism evidence="2 3">
    <name type="scientific">Pseudidiomarina sediminum</name>
    <dbReference type="NCBI Taxonomy" id="431675"/>
    <lineage>
        <taxon>Bacteria</taxon>
        <taxon>Pseudomonadati</taxon>
        <taxon>Pseudomonadota</taxon>
        <taxon>Gammaproteobacteria</taxon>
        <taxon>Alteromonadales</taxon>
        <taxon>Idiomarinaceae</taxon>
        <taxon>Pseudidiomarina</taxon>
    </lineage>
</organism>
<dbReference type="EMBL" id="PIQE01000001">
    <property type="protein sequence ID" value="RUO74237.1"/>
    <property type="molecule type" value="Genomic_DNA"/>
</dbReference>
<comment type="caution">
    <text evidence="2">The sequence shown here is derived from an EMBL/GenBank/DDBJ whole genome shotgun (WGS) entry which is preliminary data.</text>
</comment>
<sequence>MPFIAFKHLHVSIVALSVLLFVLRFIWRSMDASVAKQKWVKIVPHIIDTLLLLTIVGMLVHWQQWPWETPWLLNKLVGLVGYIVFGLIAMKAQRAWLRYGAFVVAMGWIAMLLHVAYSKQALLG</sequence>
<dbReference type="PANTHER" id="PTHR39594">
    <property type="entry name" value="PROTEIN YCHQ"/>
    <property type="match status" value="1"/>
</dbReference>
<dbReference type="GO" id="GO:0005886">
    <property type="term" value="C:plasma membrane"/>
    <property type="evidence" value="ECO:0007669"/>
    <property type="project" value="TreeGrafter"/>
</dbReference>
<keyword evidence="1" id="KW-0812">Transmembrane</keyword>
<dbReference type="InterPro" id="IPR007360">
    <property type="entry name" value="SirB"/>
</dbReference>
<accession>A0A432Z8L7</accession>
<dbReference type="RefSeq" id="WP_026861902.1">
    <property type="nucleotide sequence ID" value="NZ_JAHVIQ010000001.1"/>
</dbReference>
<feature type="transmembrane region" description="Helical" evidence="1">
    <location>
        <begin position="72"/>
        <end position="89"/>
    </location>
</feature>
<dbReference type="PANTHER" id="PTHR39594:SF1">
    <property type="entry name" value="PROTEIN YCHQ"/>
    <property type="match status" value="1"/>
</dbReference>
<evidence type="ECO:0000313" key="3">
    <source>
        <dbReference type="Proteomes" id="UP000287022"/>
    </source>
</evidence>
<keyword evidence="3" id="KW-1185">Reference proteome</keyword>
<feature type="transmembrane region" description="Helical" evidence="1">
    <location>
        <begin position="96"/>
        <end position="117"/>
    </location>
</feature>
<protein>
    <submittedName>
        <fullName evidence="2">Invasion protein</fullName>
    </submittedName>
</protein>
<proteinExistence type="predicted"/>
<dbReference type="Proteomes" id="UP000287022">
    <property type="component" value="Unassembled WGS sequence"/>
</dbReference>
<keyword evidence="1" id="KW-1133">Transmembrane helix</keyword>
<feature type="transmembrane region" description="Helical" evidence="1">
    <location>
        <begin position="39"/>
        <end position="60"/>
    </location>
</feature>
<keyword evidence="1" id="KW-0472">Membrane</keyword>
<dbReference type="PIRSF" id="PIRSF005610">
    <property type="entry name" value="SirB"/>
    <property type="match status" value="1"/>
</dbReference>
<dbReference type="STRING" id="1122124.GCA_000423165_00906"/>
<dbReference type="Pfam" id="PF04247">
    <property type="entry name" value="SirB"/>
    <property type="match status" value="1"/>
</dbReference>
<name>A0A432Z8L7_9GAMM</name>
<evidence type="ECO:0000256" key="1">
    <source>
        <dbReference type="SAM" id="Phobius"/>
    </source>
</evidence>
<evidence type="ECO:0000313" key="2">
    <source>
        <dbReference type="EMBL" id="RUO74237.1"/>
    </source>
</evidence>